<dbReference type="GO" id="GO:0005576">
    <property type="term" value="C:extracellular region"/>
    <property type="evidence" value="ECO:0007669"/>
    <property type="project" value="UniProtKB-SubCell"/>
</dbReference>
<evidence type="ECO:0000256" key="4">
    <source>
        <dbReference type="ARBA" id="ARBA00022729"/>
    </source>
</evidence>
<feature type="chain" id="PRO_5041395553" evidence="7">
    <location>
        <begin position="20"/>
        <end position="598"/>
    </location>
</feature>
<reference evidence="10" key="1">
    <citation type="submission" date="2023-03" db="EMBL/GenBank/DDBJ databases">
        <authorList>
            <person name="Steffen K."/>
            <person name="Cardenas P."/>
        </authorList>
    </citation>
    <scope>NUCLEOTIDE SEQUENCE</scope>
</reference>
<keyword evidence="6" id="KW-0325">Glycoprotein</keyword>
<dbReference type="PANTHER" id="PTHR19328">
    <property type="entry name" value="HEDGEHOG-INTERACTING PROTEIN"/>
    <property type="match status" value="1"/>
</dbReference>
<evidence type="ECO:0000256" key="5">
    <source>
        <dbReference type="ARBA" id="ARBA00023157"/>
    </source>
</evidence>
<dbReference type="EMBL" id="CASHTH010000914">
    <property type="protein sequence ID" value="CAI8008989.1"/>
    <property type="molecule type" value="Genomic_DNA"/>
</dbReference>
<dbReference type="InterPro" id="IPR011042">
    <property type="entry name" value="6-blade_b-propeller_TolB-like"/>
</dbReference>
<evidence type="ECO:0000256" key="7">
    <source>
        <dbReference type="SAM" id="SignalP"/>
    </source>
</evidence>
<evidence type="ECO:0000259" key="9">
    <source>
        <dbReference type="Pfam" id="PF07995"/>
    </source>
</evidence>
<keyword evidence="5" id="KW-1015">Disulfide bond</keyword>
<proteinExistence type="inferred from homology"/>
<evidence type="ECO:0000256" key="2">
    <source>
        <dbReference type="ARBA" id="ARBA00010658"/>
    </source>
</evidence>
<dbReference type="PANTHER" id="PTHR19328:SF75">
    <property type="entry name" value="ALDOSE SUGAR DEHYDROGENASE YLII"/>
    <property type="match status" value="1"/>
</dbReference>
<organism evidence="10 11">
    <name type="scientific">Geodia barretti</name>
    <name type="common">Barrett's horny sponge</name>
    <dbReference type="NCBI Taxonomy" id="519541"/>
    <lineage>
        <taxon>Eukaryota</taxon>
        <taxon>Metazoa</taxon>
        <taxon>Porifera</taxon>
        <taxon>Demospongiae</taxon>
        <taxon>Heteroscleromorpha</taxon>
        <taxon>Tetractinellida</taxon>
        <taxon>Astrophorina</taxon>
        <taxon>Geodiidae</taxon>
        <taxon>Geodia</taxon>
    </lineage>
</organism>
<keyword evidence="11" id="KW-1185">Reference proteome</keyword>
<keyword evidence="3" id="KW-0964">Secreted</keyword>
<dbReference type="InterPro" id="IPR018143">
    <property type="entry name" value="Folate_rcpt-like"/>
</dbReference>
<comment type="caution">
    <text evidence="10">The sequence shown here is derived from an EMBL/GenBank/DDBJ whole genome shotgun (WGS) entry which is preliminary data.</text>
</comment>
<evidence type="ECO:0000256" key="6">
    <source>
        <dbReference type="ARBA" id="ARBA00023180"/>
    </source>
</evidence>
<evidence type="ECO:0000259" key="8">
    <source>
        <dbReference type="Pfam" id="PF03024"/>
    </source>
</evidence>
<dbReference type="Pfam" id="PF07995">
    <property type="entry name" value="GSDH"/>
    <property type="match status" value="1"/>
</dbReference>
<feature type="domain" description="Folate receptor-like" evidence="8">
    <location>
        <begin position="34"/>
        <end position="138"/>
    </location>
</feature>
<feature type="domain" description="Glucose/Sorbosone dehydrogenase" evidence="9">
    <location>
        <begin position="201"/>
        <end position="457"/>
    </location>
</feature>
<feature type="signal peptide" evidence="7">
    <location>
        <begin position="1"/>
        <end position="19"/>
    </location>
</feature>
<dbReference type="Gene3D" id="2.120.10.30">
    <property type="entry name" value="TolB, C-terminal domain"/>
    <property type="match status" value="1"/>
</dbReference>
<protein>
    <submittedName>
        <fullName evidence="10">HHIP-like protein 1</fullName>
    </submittedName>
</protein>
<sequence length="598" mass="66214">MNLSVFLSVVACACHFACAQPICRDLQAPFEYSKASYCPEYGGFGCCGKRGERQASKLAADAQIRLGTTEEREICSEYTRNVSCLMCSPHAGRIFRSDTAPENEEIPLCRDYCVETYIKCRFSLLRMFKLHPWRQGLVSKFPNSNEVLERDAAAFCERYASDPPYCYPDVTSLEGQFVAPPPPPPEQTGCVCLVPVASGLRQPLTIVGAGDGSDRLFVVEMTGTVRILEERRALPNGPKVSVLHEEPFLNITSLLMAHKGDDGLLNIVFHPQFRQNGRLFIYYTYRLVKDFNNTTADLFSMNITEFRIARDNPNKVDYDSERPIFSVLYLSLAENIPELTGGGFFFKDGYLYLGIGEREVIEGDGVLSRNLSSYRGKILWFDVDNPEEGRGYAVPPDNPYIDDPSALPEIYASGIRMPWRCSADLGDPETGDGAGRVFCPDVGSKIAEEVNIVEKGDRPNTMFPIDAYEYGSEGIAVIGGHVYRGCLHPNLNGVYIYGDFTGGLLALRENKTSGEWQRQKLCVGDSQVCPGASTPPPFVLAFGQDDGGEVYLLGTSIPSYAPGVPATGVIYQITDPARRNDPRKCWRSWKFTPTASSI</sequence>
<dbReference type="Proteomes" id="UP001174909">
    <property type="component" value="Unassembled WGS sequence"/>
</dbReference>
<evidence type="ECO:0000256" key="3">
    <source>
        <dbReference type="ARBA" id="ARBA00022525"/>
    </source>
</evidence>
<name>A0AA35RD38_GEOBA</name>
<dbReference type="Pfam" id="PF03024">
    <property type="entry name" value="Folate_rec"/>
    <property type="match status" value="1"/>
</dbReference>
<evidence type="ECO:0000313" key="11">
    <source>
        <dbReference type="Proteomes" id="UP001174909"/>
    </source>
</evidence>
<dbReference type="SUPFAM" id="SSF50952">
    <property type="entry name" value="Soluble quinoprotein glucose dehydrogenase"/>
    <property type="match status" value="1"/>
</dbReference>
<keyword evidence="4 7" id="KW-0732">Signal</keyword>
<comment type="similarity">
    <text evidence="2">Belongs to the HHIP family.</text>
</comment>
<dbReference type="InterPro" id="IPR012938">
    <property type="entry name" value="Glc/Sorbosone_DH"/>
</dbReference>
<dbReference type="AlphaFoldDB" id="A0AA35RD38"/>
<gene>
    <name evidence="10" type="ORF">GBAR_LOCUS6092</name>
</gene>
<evidence type="ECO:0000313" key="10">
    <source>
        <dbReference type="EMBL" id="CAI8008989.1"/>
    </source>
</evidence>
<evidence type="ECO:0000256" key="1">
    <source>
        <dbReference type="ARBA" id="ARBA00004613"/>
    </source>
</evidence>
<accession>A0AA35RD38</accession>
<dbReference type="InterPro" id="IPR011041">
    <property type="entry name" value="Quinoprot_gluc/sorb_DH_b-prop"/>
</dbReference>
<comment type="subcellular location">
    <subcellularLocation>
        <location evidence="1">Secreted</location>
    </subcellularLocation>
</comment>